<dbReference type="Proteomes" id="UP000694844">
    <property type="component" value="Chromosome 8"/>
</dbReference>
<dbReference type="PANTHER" id="PTHR45080">
    <property type="entry name" value="CONTACTIN 5"/>
    <property type="match status" value="1"/>
</dbReference>
<dbReference type="Gene3D" id="2.60.120.920">
    <property type="match status" value="1"/>
</dbReference>
<dbReference type="SMART" id="SM00409">
    <property type="entry name" value="IG"/>
    <property type="match status" value="3"/>
</dbReference>
<dbReference type="GO" id="GO:0008046">
    <property type="term" value="F:axon guidance receptor activity"/>
    <property type="evidence" value="ECO:0007669"/>
    <property type="project" value="TreeGrafter"/>
</dbReference>
<dbReference type="GO" id="GO:0005886">
    <property type="term" value="C:plasma membrane"/>
    <property type="evidence" value="ECO:0007669"/>
    <property type="project" value="TreeGrafter"/>
</dbReference>
<dbReference type="RefSeq" id="XP_022302997.1">
    <property type="nucleotide sequence ID" value="XM_022447289.1"/>
</dbReference>
<dbReference type="KEGG" id="cvn:111110686"/>
<dbReference type="GO" id="GO:0043025">
    <property type="term" value="C:neuronal cell body"/>
    <property type="evidence" value="ECO:0007669"/>
    <property type="project" value="TreeGrafter"/>
</dbReference>
<dbReference type="InterPro" id="IPR013783">
    <property type="entry name" value="Ig-like_fold"/>
</dbReference>
<dbReference type="Gene3D" id="2.60.40.10">
    <property type="entry name" value="Immunoglobulins"/>
    <property type="match status" value="3"/>
</dbReference>
<keyword evidence="2" id="KW-1015">Disulfide bond</keyword>
<dbReference type="InterPro" id="IPR007110">
    <property type="entry name" value="Ig-like_dom"/>
</dbReference>
<evidence type="ECO:0000256" key="1">
    <source>
        <dbReference type="ARBA" id="ARBA00022729"/>
    </source>
</evidence>
<dbReference type="GeneID" id="111110686"/>
<dbReference type="PROSITE" id="PS50835">
    <property type="entry name" value="IG_LIKE"/>
    <property type="match status" value="2"/>
</dbReference>
<evidence type="ECO:0000256" key="2">
    <source>
        <dbReference type="ARBA" id="ARBA00023157"/>
    </source>
</evidence>
<evidence type="ECO:0000259" key="3">
    <source>
        <dbReference type="PROSITE" id="PS50835"/>
    </source>
</evidence>
<dbReference type="InterPro" id="IPR050958">
    <property type="entry name" value="Cell_Adh-Cytoskel_Orgn"/>
</dbReference>
<proteinExistence type="predicted"/>
<name>A0A8B8BI03_CRAVI</name>
<dbReference type="AlphaFoldDB" id="A0A8B8BI03"/>
<evidence type="ECO:0000313" key="5">
    <source>
        <dbReference type="RefSeq" id="XP_022302997.1"/>
    </source>
</evidence>
<dbReference type="Pfam" id="PF07177">
    <property type="entry name" value="Neuralized"/>
    <property type="match status" value="1"/>
</dbReference>
<dbReference type="CDD" id="cd00096">
    <property type="entry name" value="Ig"/>
    <property type="match status" value="1"/>
</dbReference>
<dbReference type="InterPro" id="IPR041249">
    <property type="entry name" value="HEPN_DZIP3"/>
</dbReference>
<dbReference type="Pfam" id="PF18738">
    <property type="entry name" value="HEPN_DZIP3"/>
    <property type="match status" value="1"/>
</dbReference>
<accession>A0A8B8BI03</accession>
<dbReference type="SUPFAM" id="SSF48726">
    <property type="entry name" value="Immunoglobulin"/>
    <property type="match status" value="2"/>
</dbReference>
<dbReference type="InterPro" id="IPR043136">
    <property type="entry name" value="B30.2/SPRY_sf"/>
</dbReference>
<dbReference type="GO" id="GO:0050808">
    <property type="term" value="P:synapse organization"/>
    <property type="evidence" value="ECO:0007669"/>
    <property type="project" value="TreeGrafter"/>
</dbReference>
<sequence length="915" mass="104923">MDSHPRSGNQEDESYDVRITGTDTVHEGETASFCGKVHFHKSLRHLKWQKYQNDGYIDIDVHKEKYKGSKNDLEDPNLEVHQVNAEDEVKYRLEVKTKSFTVYSNTITLKVFSVSETPRIRLISNRIKKTYNAGENIVIKVDIENPSSVLCTLWQRETVDGSEAINIALPKFKGTKSTTEENVLCINDCDESDMTNGPYFLLAVCSRDTTEEICSDLIHLNIVKDHLFMSLSFNPQAEVLKEETPIHVRKVLYHGCVELKADVEGFPNVSGVVWMKGSKVLDLGKYGGSCCDSDLAFLRINMVTKNDEGIYVCKIRGQDVSMDNEPSETVDEQTSDMVKIIVIGDIPKVKLNTAAQYEPVTYGNTMILEAHIESSPPPTDIQWTKNRNTIQPDGRKFFEVKSDAYNPKLRVENVDFTDSGTYCVVVTNALGSDIDQKTIKVRVNKLFISGPVVVSPSNNIVFKTIIPKSSNVADAKWIIRRDPYLIPISFGKPGYSSSTFCGVVQTQTMSIPNVPENIGQYQLYLNNLKSNIINVFAHDLGKFSTEQEENCLRFFALQDISRKALRIKFDEIVKPVEFWQKWNEFETNCKINNKNYMLPNKTPLNSNDLDVSLLCAMIQFFLYKTSSAKRSEEDLKVKYKEIANDVERIRKHRNNLCHASSSEMETGKFNDAVIDLLEVIQRLSNDNEDLATEIYNILNNVFTKGNEMDQMMQNFKVFIIEAQQSEKQLRKFEGENEDIPHHDEISFHHWYPSSVVMLEKNTVAYRRWEGKNGVCFMNRPLNRREEIFVHKISVSSKILKFGLTNRDPKTLNWSEKFADLSGIQYHEIAWPPERKCYACFSLSGNSSLTVSFDDPGRNQQVYEFNNVTGNNPLWLAVDICEIRDIYQISKKITPTLHNLPQTFMYPWLWPWSWPL</sequence>
<dbReference type="InterPro" id="IPR006573">
    <property type="entry name" value="NHR_dom"/>
</dbReference>
<feature type="domain" description="Ig-like" evidence="3">
    <location>
        <begin position="347"/>
        <end position="440"/>
    </location>
</feature>
<dbReference type="PANTHER" id="PTHR45080:SF8">
    <property type="entry name" value="IG-LIKE DOMAIN-CONTAINING PROTEIN"/>
    <property type="match status" value="1"/>
</dbReference>
<keyword evidence="4" id="KW-1185">Reference proteome</keyword>
<dbReference type="InterPro" id="IPR003599">
    <property type="entry name" value="Ig_sub"/>
</dbReference>
<dbReference type="GO" id="GO:0007156">
    <property type="term" value="P:homophilic cell adhesion via plasma membrane adhesion molecules"/>
    <property type="evidence" value="ECO:0007669"/>
    <property type="project" value="TreeGrafter"/>
</dbReference>
<dbReference type="GO" id="GO:0030424">
    <property type="term" value="C:axon"/>
    <property type="evidence" value="ECO:0007669"/>
    <property type="project" value="TreeGrafter"/>
</dbReference>
<dbReference type="InterPro" id="IPR013098">
    <property type="entry name" value="Ig_I-set"/>
</dbReference>
<dbReference type="Pfam" id="PF07679">
    <property type="entry name" value="I-set"/>
    <property type="match status" value="1"/>
</dbReference>
<reference evidence="5" key="1">
    <citation type="submission" date="2025-08" db="UniProtKB">
        <authorList>
            <consortium name="RefSeq"/>
        </authorList>
    </citation>
    <scope>IDENTIFICATION</scope>
    <source>
        <tissue evidence="5">Whole sample</tissue>
    </source>
</reference>
<dbReference type="InterPro" id="IPR036179">
    <property type="entry name" value="Ig-like_dom_sf"/>
</dbReference>
<keyword evidence="1" id="KW-0732">Signal</keyword>
<gene>
    <name evidence="5" type="primary">LOC111110686</name>
</gene>
<evidence type="ECO:0000313" key="4">
    <source>
        <dbReference type="Proteomes" id="UP000694844"/>
    </source>
</evidence>
<feature type="domain" description="Ig-like" evidence="3">
    <location>
        <begin position="235"/>
        <end position="331"/>
    </location>
</feature>
<protein>
    <submittedName>
        <fullName evidence="5">Uncharacterized protein LOC111110686</fullName>
    </submittedName>
</protein>
<dbReference type="OrthoDB" id="2431000at2759"/>
<organism evidence="4 5">
    <name type="scientific">Crassostrea virginica</name>
    <name type="common">Eastern oyster</name>
    <dbReference type="NCBI Taxonomy" id="6565"/>
    <lineage>
        <taxon>Eukaryota</taxon>
        <taxon>Metazoa</taxon>
        <taxon>Spiralia</taxon>
        <taxon>Lophotrochozoa</taxon>
        <taxon>Mollusca</taxon>
        <taxon>Bivalvia</taxon>
        <taxon>Autobranchia</taxon>
        <taxon>Pteriomorphia</taxon>
        <taxon>Ostreida</taxon>
        <taxon>Ostreoidea</taxon>
        <taxon>Ostreidae</taxon>
        <taxon>Crassostrea</taxon>
    </lineage>
</organism>